<evidence type="ECO:0000259" key="1">
    <source>
        <dbReference type="Pfam" id="PF06967"/>
    </source>
</evidence>
<gene>
    <name evidence="2" type="ORF">BC008_29860</name>
</gene>
<evidence type="ECO:0000313" key="2">
    <source>
        <dbReference type="EMBL" id="KST67402.1"/>
    </source>
</evidence>
<organism evidence="2 3">
    <name type="scientific">Mastigocoleus testarum BC008</name>
    <dbReference type="NCBI Taxonomy" id="371196"/>
    <lineage>
        <taxon>Bacteria</taxon>
        <taxon>Bacillati</taxon>
        <taxon>Cyanobacteriota</taxon>
        <taxon>Cyanophyceae</taxon>
        <taxon>Nostocales</taxon>
        <taxon>Hapalosiphonaceae</taxon>
        <taxon>Mastigocoleus</taxon>
    </lineage>
</organism>
<sequence>MTAFTQICQKHDLLYPVRQWLESIEIHNPKLAHFLCKLVPSQCPFERDVVLFGRKLFHIPAMCKLNPLYEQVVTLRFKALCYLADECGEDVTAYC</sequence>
<accession>A0A0V7ZSF6</accession>
<dbReference type="EMBL" id="LMTZ01000088">
    <property type="protein sequence ID" value="KST67402.1"/>
    <property type="molecule type" value="Genomic_DNA"/>
</dbReference>
<comment type="caution">
    <text evidence="2">The sequence shown here is derived from an EMBL/GenBank/DDBJ whole genome shotgun (WGS) entry which is preliminary data.</text>
</comment>
<keyword evidence="3" id="KW-1185">Reference proteome</keyword>
<evidence type="ECO:0000313" key="3">
    <source>
        <dbReference type="Proteomes" id="UP000053372"/>
    </source>
</evidence>
<dbReference type="AlphaFoldDB" id="A0A0V7ZSF6"/>
<reference evidence="2 3" key="1">
    <citation type="journal article" date="2015" name="Genome Announc.">
        <title>Draft Genome of the Euendolithic (true boring) Cyanobacterium Mastigocoleus testarum strain BC008.</title>
        <authorList>
            <person name="Guida B.S."/>
            <person name="Garcia-Pichel F."/>
        </authorList>
    </citation>
    <scope>NUCLEOTIDE SEQUENCE [LARGE SCALE GENOMIC DNA]</scope>
    <source>
        <strain evidence="2 3">BC008</strain>
    </source>
</reference>
<dbReference type="Proteomes" id="UP000053372">
    <property type="component" value="Unassembled WGS sequence"/>
</dbReference>
<dbReference type="InterPro" id="IPR009717">
    <property type="entry name" value="Mo-dep_Nase_C"/>
</dbReference>
<proteinExistence type="predicted"/>
<protein>
    <submittedName>
        <fullName evidence="2">Nitrogenase</fullName>
    </submittedName>
</protein>
<feature type="domain" description="Mo-dependent nitrogenase C-terminal" evidence="1">
    <location>
        <begin position="13"/>
        <end position="95"/>
    </location>
</feature>
<name>A0A0V7ZSF6_9CYAN</name>
<dbReference type="OrthoDB" id="513678at2"/>
<dbReference type="Pfam" id="PF06967">
    <property type="entry name" value="Mo-nitro_C"/>
    <property type="match status" value="1"/>
</dbReference>
<dbReference type="RefSeq" id="WP_058183682.1">
    <property type="nucleotide sequence ID" value="NZ_LMTZ01000088.1"/>
</dbReference>